<protein>
    <submittedName>
        <fullName evidence="2">Uncharacterized protein</fullName>
    </submittedName>
</protein>
<name>A0AAN6YSW5_9PEZI</name>
<feature type="non-terminal residue" evidence="2">
    <location>
        <position position="1"/>
    </location>
</feature>
<sequence length="358" mass="39774">SHTPTTIIEIFVPRDVYRRKYVVEVYPLPPDAVPCILINREVQESINRHNDAKVLPPVPAAAQAVIGTKGIDSHDVEVLPRGPTATVIDSHDAEVLLPPPAAAVIETKSIASHEAEVLPRAPAAPGIKTQSVRSNSQGTLGNSPPAAVVPTPVKAEPTVSPQPPPLCSNCKLYGHRLSECIKADQDGTMHGCPYCEVTTHEVDSCTKEHQVRAAWRILGQGRARKLKSTNRRLWYRLALTSRIQGRVPNLPEGSFPWSRKFSAQWTKNNPDAWKTFDYTKGLNHDLPVDPTTSTWDIIKENKDVKEAIEKREARLAQEQENTKKRQSENSGRVGSIKRSRYWRLQQEEQAGTYVGGFD</sequence>
<dbReference type="AlphaFoldDB" id="A0AAN6YSW5"/>
<accession>A0AAN6YSW5</accession>
<evidence type="ECO:0000256" key="1">
    <source>
        <dbReference type="SAM" id="MobiDB-lite"/>
    </source>
</evidence>
<keyword evidence="3" id="KW-1185">Reference proteome</keyword>
<feature type="compositionally biased region" description="Basic and acidic residues" evidence="1">
    <location>
        <begin position="315"/>
        <end position="327"/>
    </location>
</feature>
<evidence type="ECO:0000313" key="2">
    <source>
        <dbReference type="EMBL" id="KAK4222392.1"/>
    </source>
</evidence>
<reference evidence="2" key="2">
    <citation type="submission" date="2023-05" db="EMBL/GenBank/DDBJ databases">
        <authorList>
            <consortium name="Lawrence Berkeley National Laboratory"/>
            <person name="Steindorff A."/>
            <person name="Hensen N."/>
            <person name="Bonometti L."/>
            <person name="Westerberg I."/>
            <person name="Brannstrom I.O."/>
            <person name="Guillou S."/>
            <person name="Cros-Aarteil S."/>
            <person name="Calhoun S."/>
            <person name="Haridas S."/>
            <person name="Kuo A."/>
            <person name="Mondo S."/>
            <person name="Pangilinan J."/>
            <person name="Riley R."/>
            <person name="Labutti K."/>
            <person name="Andreopoulos B."/>
            <person name="Lipzen A."/>
            <person name="Chen C."/>
            <person name="Yanf M."/>
            <person name="Daum C."/>
            <person name="Ng V."/>
            <person name="Clum A."/>
            <person name="Ohm R."/>
            <person name="Martin F."/>
            <person name="Silar P."/>
            <person name="Natvig D."/>
            <person name="Lalanne C."/>
            <person name="Gautier V."/>
            <person name="Ament-Velasquez S.L."/>
            <person name="Kruys A."/>
            <person name="Hutchinson M.I."/>
            <person name="Powell A.J."/>
            <person name="Barry K."/>
            <person name="Miller A.N."/>
            <person name="Grigoriev I.V."/>
            <person name="Debuchy R."/>
            <person name="Gladieux P."/>
            <person name="Thoren M.H."/>
            <person name="Johannesson H."/>
        </authorList>
    </citation>
    <scope>NUCLEOTIDE SEQUENCE</scope>
    <source>
        <strain evidence="2">CBS 990.96</strain>
    </source>
</reference>
<comment type="caution">
    <text evidence="2">The sequence shown here is derived from an EMBL/GenBank/DDBJ whole genome shotgun (WGS) entry which is preliminary data.</text>
</comment>
<reference evidence="2" key="1">
    <citation type="journal article" date="2023" name="Mol. Phylogenet. Evol.">
        <title>Genome-scale phylogeny and comparative genomics of the fungal order Sordariales.</title>
        <authorList>
            <person name="Hensen N."/>
            <person name="Bonometti L."/>
            <person name="Westerberg I."/>
            <person name="Brannstrom I.O."/>
            <person name="Guillou S."/>
            <person name="Cros-Aarteil S."/>
            <person name="Calhoun S."/>
            <person name="Haridas S."/>
            <person name="Kuo A."/>
            <person name="Mondo S."/>
            <person name="Pangilinan J."/>
            <person name="Riley R."/>
            <person name="LaButti K."/>
            <person name="Andreopoulos B."/>
            <person name="Lipzen A."/>
            <person name="Chen C."/>
            <person name="Yan M."/>
            <person name="Daum C."/>
            <person name="Ng V."/>
            <person name="Clum A."/>
            <person name="Steindorff A."/>
            <person name="Ohm R.A."/>
            <person name="Martin F."/>
            <person name="Silar P."/>
            <person name="Natvig D.O."/>
            <person name="Lalanne C."/>
            <person name="Gautier V."/>
            <person name="Ament-Velasquez S.L."/>
            <person name="Kruys A."/>
            <person name="Hutchinson M.I."/>
            <person name="Powell A.J."/>
            <person name="Barry K."/>
            <person name="Miller A.N."/>
            <person name="Grigoriev I.V."/>
            <person name="Debuchy R."/>
            <person name="Gladieux P."/>
            <person name="Hiltunen Thoren M."/>
            <person name="Johannesson H."/>
        </authorList>
    </citation>
    <scope>NUCLEOTIDE SEQUENCE</scope>
    <source>
        <strain evidence="2">CBS 990.96</strain>
    </source>
</reference>
<feature type="region of interest" description="Disordered" evidence="1">
    <location>
        <begin position="315"/>
        <end position="339"/>
    </location>
</feature>
<gene>
    <name evidence="2" type="ORF">QBC38DRAFT_448308</name>
</gene>
<dbReference type="Proteomes" id="UP001301958">
    <property type="component" value="Unassembled WGS sequence"/>
</dbReference>
<organism evidence="2 3">
    <name type="scientific">Podospora fimiseda</name>
    <dbReference type="NCBI Taxonomy" id="252190"/>
    <lineage>
        <taxon>Eukaryota</taxon>
        <taxon>Fungi</taxon>
        <taxon>Dikarya</taxon>
        <taxon>Ascomycota</taxon>
        <taxon>Pezizomycotina</taxon>
        <taxon>Sordariomycetes</taxon>
        <taxon>Sordariomycetidae</taxon>
        <taxon>Sordariales</taxon>
        <taxon>Podosporaceae</taxon>
        <taxon>Podospora</taxon>
    </lineage>
</organism>
<evidence type="ECO:0000313" key="3">
    <source>
        <dbReference type="Proteomes" id="UP001301958"/>
    </source>
</evidence>
<proteinExistence type="predicted"/>
<dbReference type="EMBL" id="MU865474">
    <property type="protein sequence ID" value="KAK4222392.1"/>
    <property type="molecule type" value="Genomic_DNA"/>
</dbReference>